<dbReference type="InterPro" id="IPR050194">
    <property type="entry name" value="Glycosyltransferase_grp1"/>
</dbReference>
<dbReference type="SUPFAM" id="SSF53756">
    <property type="entry name" value="UDP-Glycosyltransferase/glycogen phosphorylase"/>
    <property type="match status" value="1"/>
</dbReference>
<evidence type="ECO:0000313" key="4">
    <source>
        <dbReference type="Proteomes" id="UP000244527"/>
    </source>
</evidence>
<dbReference type="Pfam" id="PF00534">
    <property type="entry name" value="Glycos_transf_1"/>
    <property type="match status" value="1"/>
</dbReference>
<dbReference type="InterPro" id="IPR028098">
    <property type="entry name" value="Glyco_trans_4-like_N"/>
</dbReference>
<dbReference type="PANTHER" id="PTHR45947:SF3">
    <property type="entry name" value="SULFOQUINOVOSYL TRANSFERASE SQD2"/>
    <property type="match status" value="1"/>
</dbReference>
<dbReference type="Proteomes" id="UP000244527">
    <property type="component" value="Chromosome"/>
</dbReference>
<keyword evidence="4" id="KW-1185">Reference proteome</keyword>
<accession>A0A2S1LCJ2</accession>
<sequence>MKKILHLTISSEIGGGPEHIFQLISGISGQYEMHVACPTQGPYYHKFEELTLGRVTFLPHRKYTLKSFFSVLQYIKKNKIDLLHGHGKGAGFYCRLLSLCTKVAVIHTPHGINKKIESGLINTFYIKFERFFSYLINAVIFVSKTESDYAKQLNLWDNVSSEIINNGTKVVSDIERSEWRVEKRKQLNCVECKVIITASRFDYQKNTLEFCEIAKKMTDYTFVILGDGEQRKECEDYCLYSKVKNVVFTGNVLNPLHYFAAADIYLSTARWEGLSMAILESMALGLPVVATEVIGNIDLVNHGETGFLYTIGEIAEAENYLNTILETNFSEFSQKSKDFHKSFFSSDAMCLKTSALYAKVLRSK</sequence>
<dbReference type="OrthoDB" id="9806653at2"/>
<name>A0A2S1LCJ2_9FLAO</name>
<dbReference type="GO" id="GO:0016757">
    <property type="term" value="F:glycosyltransferase activity"/>
    <property type="evidence" value="ECO:0007669"/>
    <property type="project" value="UniProtKB-ARBA"/>
</dbReference>
<dbReference type="RefSeq" id="WP_108740370.1">
    <property type="nucleotide sequence ID" value="NZ_CP020918.1"/>
</dbReference>
<dbReference type="Pfam" id="PF13439">
    <property type="entry name" value="Glyco_transf_4"/>
    <property type="match status" value="1"/>
</dbReference>
<proteinExistence type="predicted"/>
<feature type="domain" description="Glycosyl transferase family 1" evidence="1">
    <location>
        <begin position="185"/>
        <end position="331"/>
    </location>
</feature>
<evidence type="ECO:0000259" key="2">
    <source>
        <dbReference type="Pfam" id="PF13439"/>
    </source>
</evidence>
<dbReference type="PANTHER" id="PTHR45947">
    <property type="entry name" value="SULFOQUINOVOSYL TRANSFERASE SQD2"/>
    <property type="match status" value="1"/>
</dbReference>
<evidence type="ECO:0008006" key="5">
    <source>
        <dbReference type="Google" id="ProtNLM"/>
    </source>
</evidence>
<dbReference type="AlphaFoldDB" id="A0A2S1LCJ2"/>
<evidence type="ECO:0000259" key="1">
    <source>
        <dbReference type="Pfam" id="PF00534"/>
    </source>
</evidence>
<gene>
    <name evidence="3" type="ORF">FFWV33_07745</name>
</gene>
<dbReference type="EMBL" id="CP020918">
    <property type="protein sequence ID" value="AWG21431.1"/>
    <property type="molecule type" value="Genomic_DNA"/>
</dbReference>
<feature type="domain" description="Glycosyltransferase subfamily 4-like N-terminal" evidence="2">
    <location>
        <begin position="13"/>
        <end position="167"/>
    </location>
</feature>
<evidence type="ECO:0000313" key="3">
    <source>
        <dbReference type="EMBL" id="AWG21431.1"/>
    </source>
</evidence>
<dbReference type="KEGG" id="ffa:FFWV33_07745"/>
<reference evidence="3 4" key="1">
    <citation type="submission" date="2017-04" db="EMBL/GenBank/DDBJ databases">
        <title>Compelte genome sequence of WV33.</title>
        <authorList>
            <person name="Lee P.C."/>
        </authorList>
    </citation>
    <scope>NUCLEOTIDE SEQUENCE [LARGE SCALE GENOMIC DNA]</scope>
    <source>
        <strain evidence="3 4">WV33</strain>
    </source>
</reference>
<dbReference type="InterPro" id="IPR001296">
    <property type="entry name" value="Glyco_trans_1"/>
</dbReference>
<protein>
    <recommendedName>
        <fullName evidence="5">Glycosyltransferase</fullName>
    </recommendedName>
</protein>
<organism evidence="3 4">
    <name type="scientific">Flavobacterium faecale</name>
    <dbReference type="NCBI Taxonomy" id="1355330"/>
    <lineage>
        <taxon>Bacteria</taxon>
        <taxon>Pseudomonadati</taxon>
        <taxon>Bacteroidota</taxon>
        <taxon>Flavobacteriia</taxon>
        <taxon>Flavobacteriales</taxon>
        <taxon>Flavobacteriaceae</taxon>
        <taxon>Flavobacterium</taxon>
    </lineage>
</organism>
<dbReference type="Gene3D" id="3.40.50.2000">
    <property type="entry name" value="Glycogen Phosphorylase B"/>
    <property type="match status" value="2"/>
</dbReference>